<keyword evidence="2" id="KW-0547">Nucleotide-binding</keyword>
<dbReference type="STRING" id="1801754.A3D42_00945"/>
<name>A0A1F6W5I9_9BACT</name>
<dbReference type="Pfam" id="PF02661">
    <property type="entry name" value="Fic"/>
    <property type="match status" value="1"/>
</dbReference>
<feature type="active site" evidence="1">
    <location>
        <position position="175"/>
    </location>
</feature>
<feature type="domain" description="Fido" evidence="4">
    <location>
        <begin position="97"/>
        <end position="236"/>
    </location>
</feature>
<organism evidence="5 6">
    <name type="scientific">Candidatus Nomurabacteria bacterium RIFCSPHIGHO2_02_FULL_41_18</name>
    <dbReference type="NCBI Taxonomy" id="1801754"/>
    <lineage>
        <taxon>Bacteria</taxon>
        <taxon>Candidatus Nomuraibacteriota</taxon>
    </lineage>
</organism>
<gene>
    <name evidence="5" type="ORF">A3D42_00945</name>
</gene>
<evidence type="ECO:0000259" key="4">
    <source>
        <dbReference type="PROSITE" id="PS51459"/>
    </source>
</evidence>
<dbReference type="InterPro" id="IPR040198">
    <property type="entry name" value="Fido_containing"/>
</dbReference>
<protein>
    <submittedName>
        <fullName evidence="5">Cell filamentation protein Fic</fullName>
    </submittedName>
</protein>
<dbReference type="PROSITE" id="PS51459">
    <property type="entry name" value="FIDO"/>
    <property type="match status" value="1"/>
</dbReference>
<dbReference type="AlphaFoldDB" id="A0A1F6W5I9"/>
<dbReference type="InterPro" id="IPR036597">
    <property type="entry name" value="Fido-like_dom_sf"/>
</dbReference>
<reference evidence="5 6" key="1">
    <citation type="journal article" date="2016" name="Nat. Commun.">
        <title>Thousands of microbial genomes shed light on interconnected biogeochemical processes in an aquifer system.</title>
        <authorList>
            <person name="Anantharaman K."/>
            <person name="Brown C.T."/>
            <person name="Hug L.A."/>
            <person name="Sharon I."/>
            <person name="Castelle C.J."/>
            <person name="Probst A.J."/>
            <person name="Thomas B.C."/>
            <person name="Singh A."/>
            <person name="Wilkins M.J."/>
            <person name="Karaoz U."/>
            <person name="Brodie E.L."/>
            <person name="Williams K.H."/>
            <person name="Hubbard S.S."/>
            <person name="Banfield J.F."/>
        </authorList>
    </citation>
    <scope>NUCLEOTIDE SEQUENCE [LARGE SCALE GENOMIC DNA]</scope>
</reference>
<evidence type="ECO:0000256" key="3">
    <source>
        <dbReference type="PIRSR" id="PIRSR640198-3"/>
    </source>
</evidence>
<feature type="binding site" evidence="2">
    <location>
        <begin position="211"/>
        <end position="212"/>
    </location>
    <ligand>
        <name>ATP</name>
        <dbReference type="ChEBI" id="CHEBI:30616"/>
    </ligand>
</feature>
<dbReference type="Gene3D" id="1.10.3290.10">
    <property type="entry name" value="Fido-like domain"/>
    <property type="match status" value="1"/>
</dbReference>
<dbReference type="PANTHER" id="PTHR13504:SF38">
    <property type="entry name" value="FIDO DOMAIN-CONTAINING PROTEIN"/>
    <property type="match status" value="1"/>
</dbReference>
<evidence type="ECO:0000256" key="1">
    <source>
        <dbReference type="PIRSR" id="PIRSR640198-1"/>
    </source>
</evidence>
<dbReference type="PANTHER" id="PTHR13504">
    <property type="entry name" value="FIDO DOMAIN-CONTAINING PROTEIN DDB_G0283145"/>
    <property type="match status" value="1"/>
</dbReference>
<evidence type="ECO:0000313" key="6">
    <source>
        <dbReference type="Proteomes" id="UP000177777"/>
    </source>
</evidence>
<evidence type="ECO:0000256" key="2">
    <source>
        <dbReference type="PIRSR" id="PIRSR640198-2"/>
    </source>
</evidence>
<dbReference type="SUPFAM" id="SSF140931">
    <property type="entry name" value="Fic-like"/>
    <property type="match status" value="1"/>
</dbReference>
<comment type="caution">
    <text evidence="5">The sequence shown here is derived from an EMBL/GenBank/DDBJ whole genome shotgun (WGS) entry which is preliminary data.</text>
</comment>
<evidence type="ECO:0000313" key="5">
    <source>
        <dbReference type="EMBL" id="OGI77072.1"/>
    </source>
</evidence>
<dbReference type="EMBL" id="MFUE01000019">
    <property type="protein sequence ID" value="OGI77072.1"/>
    <property type="molecule type" value="Genomic_DNA"/>
</dbReference>
<feature type="site" description="Important for autoinhibition of adenylyltransferase activity" evidence="3">
    <location>
        <position position="48"/>
    </location>
</feature>
<dbReference type="InterPro" id="IPR003812">
    <property type="entry name" value="Fido"/>
</dbReference>
<dbReference type="GO" id="GO:0005524">
    <property type="term" value="F:ATP binding"/>
    <property type="evidence" value="ECO:0007669"/>
    <property type="project" value="UniProtKB-KW"/>
</dbReference>
<accession>A0A1F6W5I9</accession>
<sequence length="300" mass="34403">MAKTPSAFNKINLLRERFYQAAIGKDALIKLVSEAEVADQVYNSNAIENSTLSLEETEKILLQIDLDRYISERELFEAKNLARVVSYIDKRAKEQELNPDVILSLHKMLMSNIRDKIAGRFRKEDEYVRVGSHIAPAPKEINGSLEKMFAEYNATSHENIIKRIARLHLAFEYLHPFMDGNGRIGRVINNYLLIREGFVPINIKFIDRKKYYDAFKEFDEKGATGIMEGIVAKALTNSYHKRLAYLEGKKIVLLSDYAKSNKISHSNLINKATRQTIEAFLEKGVWKIGEESLSSPEEQK</sequence>
<dbReference type="Proteomes" id="UP000177777">
    <property type="component" value="Unassembled WGS sequence"/>
</dbReference>
<feature type="binding site" evidence="2">
    <location>
        <begin position="130"/>
        <end position="133"/>
    </location>
    <ligand>
        <name>ATP</name>
        <dbReference type="ChEBI" id="CHEBI:30616"/>
    </ligand>
</feature>
<keyword evidence="2" id="KW-0067">ATP-binding</keyword>
<proteinExistence type="predicted"/>
<feature type="binding site" evidence="2">
    <location>
        <begin position="179"/>
        <end position="186"/>
    </location>
    <ligand>
        <name>ATP</name>
        <dbReference type="ChEBI" id="CHEBI:30616"/>
    </ligand>
</feature>